<sequence length="323" mass="36740">MDSIATEAYDLDEEPVELSYAAQVLLEGYRKMPKPAFAVMDGAGFYDLKAKLSDENIYCRSLFLDHADEAIERAGGWLVPVEDDAALMKMLQLPGAAESMVFWSCPLGEPALHRHLRSLNVVIIPNDETPPEQASTGEGDTEAEFAKEQSVMFRHYDPEVVNSLLPLMTAAQYARFFGPATQFMWYSSQYNNRRRTSPPDDLPVAPHGPLRFTAEQIAELEESREHNSVQIIMRFLRKVDAKHADTMSDEELRQFVCHYMDDGRSLGMRGERALGYWAYLNLHSGGSLSRDQSFRDFMLRDKKFGSPDDKMYTLMQRLSEQAD</sequence>
<organism evidence="2 3">
    <name type="scientific">Rhizobium paknamense</name>
    <dbReference type="NCBI Taxonomy" id="1206817"/>
    <lineage>
        <taxon>Bacteria</taxon>
        <taxon>Pseudomonadati</taxon>
        <taxon>Pseudomonadota</taxon>
        <taxon>Alphaproteobacteria</taxon>
        <taxon>Hyphomicrobiales</taxon>
        <taxon>Rhizobiaceae</taxon>
        <taxon>Rhizobium/Agrobacterium group</taxon>
        <taxon>Rhizobium</taxon>
    </lineage>
</organism>
<evidence type="ECO:0000259" key="1">
    <source>
        <dbReference type="Pfam" id="PF13503"/>
    </source>
</evidence>
<proteinExistence type="predicted"/>
<dbReference type="EMBL" id="JAUSWH010000027">
    <property type="protein sequence ID" value="MDQ0458228.1"/>
    <property type="molecule type" value="Genomic_DNA"/>
</dbReference>
<accession>A0ABU0IKT9</accession>
<dbReference type="RefSeq" id="WP_307160333.1">
    <property type="nucleotide sequence ID" value="NZ_JAUSWH010000027.1"/>
</dbReference>
<dbReference type="Proteomes" id="UP001235269">
    <property type="component" value="Unassembled WGS sequence"/>
</dbReference>
<protein>
    <recommendedName>
        <fullName evidence="1">DUF4123 domain-containing protein</fullName>
    </recommendedName>
</protein>
<name>A0ABU0IKT9_9HYPH</name>
<feature type="domain" description="DUF4123" evidence="1">
    <location>
        <begin position="37"/>
        <end position="128"/>
    </location>
</feature>
<gene>
    <name evidence="2" type="ORF">QO005_004588</name>
</gene>
<keyword evidence="3" id="KW-1185">Reference proteome</keyword>
<evidence type="ECO:0000313" key="3">
    <source>
        <dbReference type="Proteomes" id="UP001235269"/>
    </source>
</evidence>
<evidence type="ECO:0000313" key="2">
    <source>
        <dbReference type="EMBL" id="MDQ0458228.1"/>
    </source>
</evidence>
<dbReference type="InterPro" id="IPR025391">
    <property type="entry name" value="DUF4123"/>
</dbReference>
<comment type="caution">
    <text evidence="2">The sequence shown here is derived from an EMBL/GenBank/DDBJ whole genome shotgun (WGS) entry which is preliminary data.</text>
</comment>
<dbReference type="Pfam" id="PF13503">
    <property type="entry name" value="DUF4123"/>
    <property type="match status" value="1"/>
</dbReference>
<reference evidence="2 3" key="1">
    <citation type="submission" date="2023-07" db="EMBL/GenBank/DDBJ databases">
        <title>Genomic Encyclopedia of Type Strains, Phase IV (KMG-IV): sequencing the most valuable type-strain genomes for metagenomic binning, comparative biology and taxonomic classification.</title>
        <authorList>
            <person name="Goeker M."/>
        </authorList>
    </citation>
    <scope>NUCLEOTIDE SEQUENCE [LARGE SCALE GENOMIC DNA]</scope>
    <source>
        <strain evidence="2 3">DSM 100301</strain>
    </source>
</reference>